<comment type="caution">
    <text evidence="5">The sequence shown here is derived from an EMBL/GenBank/DDBJ whole genome shotgun (WGS) entry which is preliminary data.</text>
</comment>
<sequence length="415" mass="47413">MPFALIKGRFTHRLAGLLVLTLIAPWSSADSTELLTRDERLALDLSEYRVTDPDASYFDVEARMELLHETDNAILLQEIDERALGLSCQQLLNQEPLTTRGAIPGYYPNPEEWELASEPLFAFEDSVSALAGAFVASGDSFYGECLVRYLHRWAEAKALTTFVFDSNDPQAWFASESMLFAAAMAYSIVRPYIDGMEEERKAIEQWMHGLALQHSAFPGQPEESCCNNHFYRRALYASMIGVLVEDDELFRFGVSAIYSALHDMTEAGALPLEVGRGRRATHYQNYALNYLITNMQIIHRQGYDIFDLAYRGNTIHDGVNFLFEILDDPAALGDYAPLEQYTGFLKDPQYFTWMDIYLSHFDHPRVSDFVRRVRPLYNRSAGGFITLYFMDPEAQEHVFLDEERRRSDAFRGLGE</sequence>
<accession>A0A7V7G064</accession>
<gene>
    <name evidence="5" type="ORF">F0A17_06305</name>
</gene>
<dbReference type="GO" id="GO:0016829">
    <property type="term" value="F:lyase activity"/>
    <property type="evidence" value="ECO:0007669"/>
    <property type="project" value="UniProtKB-KW"/>
</dbReference>
<dbReference type="Gene3D" id="1.50.10.100">
    <property type="entry name" value="Chondroitin AC/alginate lyase"/>
    <property type="match status" value="1"/>
</dbReference>
<feature type="chain" id="PRO_5030859874" evidence="3">
    <location>
        <begin position="30"/>
        <end position="415"/>
    </location>
</feature>
<name>A0A7V7G064_9GAMM</name>
<keyword evidence="1 3" id="KW-0732">Signal</keyword>
<protein>
    <submittedName>
        <fullName evidence="5">Alginate lyase family protein</fullName>
    </submittedName>
</protein>
<dbReference type="InterPro" id="IPR008929">
    <property type="entry name" value="Chondroitin_lyas"/>
</dbReference>
<dbReference type="SUPFAM" id="SSF48230">
    <property type="entry name" value="Chondroitin AC/alginate lyase"/>
    <property type="match status" value="1"/>
</dbReference>
<evidence type="ECO:0000256" key="2">
    <source>
        <dbReference type="ARBA" id="ARBA00023239"/>
    </source>
</evidence>
<keyword evidence="2 5" id="KW-0456">Lyase</keyword>
<organism evidence="5 6">
    <name type="scientific">Billgrantia pellis</name>
    <dbReference type="NCBI Taxonomy" id="2606936"/>
    <lineage>
        <taxon>Bacteria</taxon>
        <taxon>Pseudomonadati</taxon>
        <taxon>Pseudomonadota</taxon>
        <taxon>Gammaproteobacteria</taxon>
        <taxon>Oceanospirillales</taxon>
        <taxon>Halomonadaceae</taxon>
        <taxon>Billgrantia</taxon>
    </lineage>
</organism>
<feature type="domain" description="Alginate lyase" evidence="4">
    <location>
        <begin position="109"/>
        <end position="330"/>
    </location>
</feature>
<reference evidence="5 6" key="1">
    <citation type="submission" date="2019-08" db="EMBL/GenBank/DDBJ databases">
        <title>Bioinformatics analysis of the strain L3 and L5.</title>
        <authorList>
            <person name="Li X."/>
        </authorList>
    </citation>
    <scope>NUCLEOTIDE SEQUENCE [LARGE SCALE GENOMIC DNA]</scope>
    <source>
        <strain evidence="5 6">L5</strain>
    </source>
</reference>
<evidence type="ECO:0000313" key="5">
    <source>
        <dbReference type="EMBL" id="KAA0012558.1"/>
    </source>
</evidence>
<dbReference type="RefSeq" id="WP_149327514.1">
    <property type="nucleotide sequence ID" value="NZ_VTPY01000003.1"/>
</dbReference>
<dbReference type="Proteomes" id="UP000486760">
    <property type="component" value="Unassembled WGS sequence"/>
</dbReference>
<dbReference type="GO" id="GO:0042597">
    <property type="term" value="C:periplasmic space"/>
    <property type="evidence" value="ECO:0007669"/>
    <property type="project" value="InterPro"/>
</dbReference>
<evidence type="ECO:0000256" key="3">
    <source>
        <dbReference type="SAM" id="SignalP"/>
    </source>
</evidence>
<keyword evidence="6" id="KW-1185">Reference proteome</keyword>
<dbReference type="AlphaFoldDB" id="A0A7V7G064"/>
<feature type="signal peptide" evidence="3">
    <location>
        <begin position="1"/>
        <end position="29"/>
    </location>
</feature>
<dbReference type="Pfam" id="PF05426">
    <property type="entry name" value="Alginate_lyase"/>
    <property type="match status" value="1"/>
</dbReference>
<dbReference type="InterPro" id="IPR008397">
    <property type="entry name" value="Alginate_lyase_dom"/>
</dbReference>
<evidence type="ECO:0000259" key="4">
    <source>
        <dbReference type="Pfam" id="PF05426"/>
    </source>
</evidence>
<proteinExistence type="predicted"/>
<evidence type="ECO:0000313" key="6">
    <source>
        <dbReference type="Proteomes" id="UP000486760"/>
    </source>
</evidence>
<evidence type="ECO:0000256" key="1">
    <source>
        <dbReference type="ARBA" id="ARBA00022729"/>
    </source>
</evidence>
<dbReference type="EMBL" id="VTPY01000003">
    <property type="protein sequence ID" value="KAA0012558.1"/>
    <property type="molecule type" value="Genomic_DNA"/>
</dbReference>